<dbReference type="Pfam" id="PF01370">
    <property type="entry name" value="Epimerase"/>
    <property type="match status" value="1"/>
</dbReference>
<dbReference type="InterPro" id="IPR001509">
    <property type="entry name" value="Epimerase_deHydtase"/>
</dbReference>
<accession>A0A0R1UK18</accession>
<evidence type="ECO:0000313" key="5">
    <source>
        <dbReference type="Proteomes" id="UP000051580"/>
    </source>
</evidence>
<dbReference type="InterPro" id="IPR050425">
    <property type="entry name" value="NAD(P)_dehydrat-like"/>
</dbReference>
<dbReference type="OrthoDB" id="9778052at2"/>
<dbReference type="Gene3D" id="3.40.50.720">
    <property type="entry name" value="NAD(P)-binding Rossmann-like Domain"/>
    <property type="match status" value="1"/>
</dbReference>
<dbReference type="InterPro" id="IPR036291">
    <property type="entry name" value="NAD(P)-bd_dom_sf"/>
</dbReference>
<evidence type="ECO:0000313" key="4">
    <source>
        <dbReference type="EMBL" id="KRL93681.1"/>
    </source>
</evidence>
<evidence type="ECO:0000256" key="1">
    <source>
        <dbReference type="ARBA" id="ARBA00023002"/>
    </source>
</evidence>
<dbReference type="RefSeq" id="WP_057734730.1">
    <property type="nucleotide sequence ID" value="NZ_AZFS01000061.1"/>
</dbReference>
<dbReference type="GO" id="GO:0016616">
    <property type="term" value="F:oxidoreductase activity, acting on the CH-OH group of donors, NAD or NADP as acceptor"/>
    <property type="evidence" value="ECO:0007669"/>
    <property type="project" value="TreeGrafter"/>
</dbReference>
<dbReference type="PANTHER" id="PTHR10366:SF564">
    <property type="entry name" value="STEROL-4-ALPHA-CARBOXYLATE 3-DEHYDROGENASE, DECARBOXYLATING"/>
    <property type="match status" value="1"/>
</dbReference>
<comment type="caution">
    <text evidence="4">The sequence shown here is derived from an EMBL/GenBank/DDBJ whole genome shotgun (WGS) entry which is preliminary data.</text>
</comment>
<reference evidence="4 5" key="1">
    <citation type="journal article" date="2015" name="Genome Announc.">
        <title>Expanding the biotechnology potential of lactobacilli through comparative genomics of 213 strains and associated genera.</title>
        <authorList>
            <person name="Sun Z."/>
            <person name="Harris H.M."/>
            <person name="McCann A."/>
            <person name="Guo C."/>
            <person name="Argimon S."/>
            <person name="Zhang W."/>
            <person name="Yang X."/>
            <person name="Jeffery I.B."/>
            <person name="Cooney J.C."/>
            <person name="Kagawa T.F."/>
            <person name="Liu W."/>
            <person name="Song Y."/>
            <person name="Salvetti E."/>
            <person name="Wrobel A."/>
            <person name="Rasinkangas P."/>
            <person name="Parkhill J."/>
            <person name="Rea M.C."/>
            <person name="O'Sullivan O."/>
            <person name="Ritari J."/>
            <person name="Douillard F.P."/>
            <person name="Paul Ross R."/>
            <person name="Yang R."/>
            <person name="Briner A.E."/>
            <person name="Felis G.E."/>
            <person name="de Vos W.M."/>
            <person name="Barrangou R."/>
            <person name="Klaenhammer T.R."/>
            <person name="Caufield P.W."/>
            <person name="Cui Y."/>
            <person name="Zhang H."/>
            <person name="O'Toole P.W."/>
        </authorList>
    </citation>
    <scope>NUCLEOTIDE SEQUENCE [LARGE SCALE GENOMIC DNA]</scope>
    <source>
        <strain evidence="4 5">DSM 16381</strain>
    </source>
</reference>
<dbReference type="EMBL" id="AZFS01000061">
    <property type="protein sequence ID" value="KRL93681.1"/>
    <property type="molecule type" value="Genomic_DNA"/>
</dbReference>
<keyword evidence="5" id="KW-1185">Reference proteome</keyword>
<comment type="similarity">
    <text evidence="2">Belongs to the NAD(P)-dependent epimerase/dehydratase family. Dihydroflavonol-4-reductase subfamily.</text>
</comment>
<dbReference type="Proteomes" id="UP000051580">
    <property type="component" value="Unassembled WGS sequence"/>
</dbReference>
<dbReference type="PANTHER" id="PTHR10366">
    <property type="entry name" value="NAD DEPENDENT EPIMERASE/DEHYDRATASE"/>
    <property type="match status" value="1"/>
</dbReference>
<dbReference type="SUPFAM" id="SSF51735">
    <property type="entry name" value="NAD(P)-binding Rossmann-fold domains"/>
    <property type="match status" value="1"/>
</dbReference>
<proteinExistence type="inferred from homology"/>
<organism evidence="4 5">
    <name type="scientific">Levilactobacillus hammesii DSM 16381</name>
    <dbReference type="NCBI Taxonomy" id="1423753"/>
    <lineage>
        <taxon>Bacteria</taxon>
        <taxon>Bacillati</taxon>
        <taxon>Bacillota</taxon>
        <taxon>Bacilli</taxon>
        <taxon>Lactobacillales</taxon>
        <taxon>Lactobacillaceae</taxon>
        <taxon>Levilactobacillus</taxon>
    </lineage>
</organism>
<sequence>MTEQILVTGGDGFLALHIIQKLLQQNFWVRATLRSLDKADSVRATLAAAQVPHLERLHFVVADLMQDAGWSAAMQGVTGVMSVAAPVFVNAGPVSAAVVHSAEQGTLRILKAAEAANVKRVVMTANLGAVAFSSFDAHHVITEADWTNEKQPGLSVYEQSKLRAEIHAWDYLTQTDSSLEFVTVNAGAMLGPALGQRVTNSFGIVQRLLDGKASPDLTFNVADVRDVADIHVRAMLTPAAKGQRFLAVEDGAISMRDMIELIKTQRPALATKLPKHLLPQGLIHLLAPINTTLKEADLVLRLNHRVSNQRARTVLGWRPVSDKETAVLAAVDCLQWS</sequence>
<keyword evidence="1" id="KW-0560">Oxidoreductase</keyword>
<protein>
    <submittedName>
        <fullName evidence="4">Oxidoreductase</fullName>
    </submittedName>
</protein>
<dbReference type="PATRIC" id="fig|1423753.3.peg.904"/>
<dbReference type="STRING" id="1423753.FD28_GL000865"/>
<feature type="domain" description="NAD-dependent epimerase/dehydratase" evidence="3">
    <location>
        <begin position="5"/>
        <end position="241"/>
    </location>
</feature>
<evidence type="ECO:0000259" key="3">
    <source>
        <dbReference type="Pfam" id="PF01370"/>
    </source>
</evidence>
<gene>
    <name evidence="4" type="ORF">FD28_GL000865</name>
</gene>
<dbReference type="AlphaFoldDB" id="A0A0R1UK18"/>
<name>A0A0R1UK18_9LACO</name>
<evidence type="ECO:0000256" key="2">
    <source>
        <dbReference type="ARBA" id="ARBA00023445"/>
    </source>
</evidence>